<evidence type="ECO:0000313" key="2">
    <source>
        <dbReference type="EMBL" id="RMI02488.1"/>
    </source>
</evidence>
<reference evidence="2 3" key="1">
    <citation type="submission" date="2018-10" db="EMBL/GenBank/DDBJ databases">
        <title>Pseudomonas sp. GL14 genome.</title>
        <authorList>
            <person name="Peng J."/>
            <person name="Liu Z.-P."/>
        </authorList>
    </citation>
    <scope>NUCLEOTIDE SEQUENCE [LARGE SCALE GENOMIC DNA]</scope>
    <source>
        <strain evidence="2 3">GL14</strain>
    </source>
</reference>
<sequence>MKSPPSYKERKSMLAELSSEYVFIVTPFVFLVAIKLYAYSWPEIILAPDWSLVSCIIFGQISVRMSRSAIKYQHADSRQFGLYSAKRFFLVAVSLLFYFGMVAQPTLYLGWCQIGLFTLASFFHFKDGLTARILEEKTNQ</sequence>
<dbReference type="Proteomes" id="UP000269134">
    <property type="component" value="Unassembled WGS sequence"/>
</dbReference>
<evidence type="ECO:0000256" key="1">
    <source>
        <dbReference type="SAM" id="Phobius"/>
    </source>
</evidence>
<keyword evidence="3" id="KW-1185">Reference proteome</keyword>
<feature type="transmembrane region" description="Helical" evidence="1">
    <location>
        <begin position="21"/>
        <end position="38"/>
    </location>
</feature>
<accession>A0ABX9V8J8</accession>
<gene>
    <name evidence="2" type="ORF">EA795_02350</name>
</gene>
<feature type="transmembrane region" description="Helical" evidence="1">
    <location>
        <begin position="44"/>
        <end position="63"/>
    </location>
</feature>
<comment type="caution">
    <text evidence="2">The sequence shown here is derived from an EMBL/GenBank/DDBJ whole genome shotgun (WGS) entry which is preliminary data.</text>
</comment>
<protein>
    <submittedName>
        <fullName evidence="2">Uncharacterized protein</fullName>
    </submittedName>
</protein>
<keyword evidence="1" id="KW-1133">Transmembrane helix</keyword>
<organism evidence="2 3">
    <name type="scientific">Stutzerimonas nitrititolerans</name>
    <dbReference type="NCBI Taxonomy" id="2482751"/>
    <lineage>
        <taxon>Bacteria</taxon>
        <taxon>Pseudomonadati</taxon>
        <taxon>Pseudomonadota</taxon>
        <taxon>Gammaproteobacteria</taxon>
        <taxon>Pseudomonadales</taxon>
        <taxon>Pseudomonadaceae</taxon>
        <taxon>Stutzerimonas</taxon>
    </lineage>
</organism>
<name>A0ABX9V8J8_9GAMM</name>
<feature type="transmembrane region" description="Helical" evidence="1">
    <location>
        <begin position="84"/>
        <end position="101"/>
    </location>
</feature>
<proteinExistence type="predicted"/>
<keyword evidence="1" id="KW-0472">Membrane</keyword>
<keyword evidence="1" id="KW-0812">Transmembrane</keyword>
<dbReference type="EMBL" id="RFFL01000002">
    <property type="protein sequence ID" value="RMI02488.1"/>
    <property type="molecule type" value="Genomic_DNA"/>
</dbReference>
<evidence type="ECO:0000313" key="3">
    <source>
        <dbReference type="Proteomes" id="UP000269134"/>
    </source>
</evidence>